<dbReference type="EMBL" id="UGXT01000002">
    <property type="protein sequence ID" value="SUH33907.1"/>
    <property type="molecule type" value="Genomic_DNA"/>
</dbReference>
<evidence type="ECO:0000256" key="1">
    <source>
        <dbReference type="SAM" id="Phobius"/>
    </source>
</evidence>
<sequence>MEPFPFLAGTAGALVGGLQNIGSGVLAWLSAMLPQTGQGSLGLLMTLMGLLILACWLPLASRISHQGQTV</sequence>
<evidence type="ECO:0000313" key="2">
    <source>
        <dbReference type="EMBL" id="SUH33907.1"/>
    </source>
</evidence>
<dbReference type="AlphaFoldDB" id="A0A379WIF1"/>
<gene>
    <name evidence="2" type="primary">emrD_1</name>
    <name evidence="2" type="ORF">NCTC8261_00074</name>
</gene>
<organism evidence="2 3">
    <name type="scientific">Salmonella enterica I</name>
    <dbReference type="NCBI Taxonomy" id="59201"/>
    <lineage>
        <taxon>Bacteria</taxon>
        <taxon>Pseudomonadati</taxon>
        <taxon>Pseudomonadota</taxon>
        <taxon>Gammaproteobacteria</taxon>
        <taxon>Enterobacterales</taxon>
        <taxon>Enterobacteriaceae</taxon>
        <taxon>Salmonella</taxon>
    </lineage>
</organism>
<feature type="transmembrane region" description="Helical" evidence="1">
    <location>
        <begin position="41"/>
        <end position="59"/>
    </location>
</feature>
<keyword evidence="1" id="KW-0812">Transmembrane</keyword>
<accession>A0A379WIF1</accession>
<name>A0A379WIF1_SALET</name>
<keyword evidence="1" id="KW-1133">Transmembrane helix</keyword>
<protein>
    <submittedName>
        <fullName evidence="2">Multidrug resistance protein D</fullName>
    </submittedName>
</protein>
<dbReference type="Proteomes" id="UP000254712">
    <property type="component" value="Unassembled WGS sequence"/>
</dbReference>
<keyword evidence="1" id="KW-0472">Membrane</keyword>
<feature type="transmembrane region" description="Helical" evidence="1">
    <location>
        <begin position="6"/>
        <end position="29"/>
    </location>
</feature>
<proteinExistence type="predicted"/>
<reference evidence="2 3" key="1">
    <citation type="submission" date="2018-06" db="EMBL/GenBank/DDBJ databases">
        <authorList>
            <consortium name="Pathogen Informatics"/>
            <person name="Doyle S."/>
        </authorList>
    </citation>
    <scope>NUCLEOTIDE SEQUENCE [LARGE SCALE GENOMIC DNA]</scope>
    <source>
        <strain evidence="2 3">NCTC8261</strain>
    </source>
</reference>
<evidence type="ECO:0000313" key="3">
    <source>
        <dbReference type="Proteomes" id="UP000254712"/>
    </source>
</evidence>
<dbReference type="Gene3D" id="1.20.1720.10">
    <property type="entry name" value="Multidrug resistance protein D"/>
    <property type="match status" value="1"/>
</dbReference>